<comment type="caution">
    <text evidence="3">The sequence shown here is derived from an EMBL/GenBank/DDBJ whole genome shotgun (WGS) entry which is preliminary data.</text>
</comment>
<proteinExistence type="predicted"/>
<accession>A0A7X0JIN4</accession>
<dbReference type="RefSeq" id="WP_062460785.1">
    <property type="nucleotide sequence ID" value="NZ_JACHBU010000003.1"/>
</dbReference>
<feature type="region of interest" description="Disordered" evidence="2">
    <location>
        <begin position="260"/>
        <end position="283"/>
    </location>
</feature>
<dbReference type="EMBL" id="JACHBU010000003">
    <property type="protein sequence ID" value="MBB6508273.1"/>
    <property type="molecule type" value="Genomic_DNA"/>
</dbReference>
<keyword evidence="1" id="KW-0175">Coiled coil</keyword>
<feature type="coiled-coil region" evidence="1">
    <location>
        <begin position="184"/>
        <end position="211"/>
    </location>
</feature>
<sequence length="283" mass="31107">MIRDYDRNETELRDLRRTADILDGGLRRFASGDIRTTLDEPMPLRFEGMRRDFNRGLATIDRTIGTVVSSVETMRADTEAMAAILRSQAQARQDQADRITRAKSKTSAHERSAKQRQAITRHVGTIAHNTKLDMRRPREAVAAALKLIETMELSAGTSSATGMSAIRAKTEEIERELRAIGLYVDALAQNVEELTESADAQAAEAEAIRGELDEMAKAKDAQAPEILTTPLVLDSLNRSIGEIDRAAARYSDVTILPAPPVFPPEGSPPSSGGRKPFLRLIKT</sequence>
<evidence type="ECO:0000313" key="4">
    <source>
        <dbReference type="Proteomes" id="UP000585437"/>
    </source>
</evidence>
<reference evidence="3 4" key="1">
    <citation type="submission" date="2020-08" db="EMBL/GenBank/DDBJ databases">
        <title>The Agave Microbiome: Exploring the role of microbial communities in plant adaptations to desert environments.</title>
        <authorList>
            <person name="Partida-Martinez L.P."/>
        </authorList>
    </citation>
    <scope>NUCLEOTIDE SEQUENCE [LARGE SCALE GENOMIC DNA]</scope>
    <source>
        <strain evidence="3 4">AS3.12</strain>
    </source>
</reference>
<dbReference type="Gene3D" id="1.10.287.950">
    <property type="entry name" value="Methyl-accepting chemotaxis protein"/>
    <property type="match status" value="1"/>
</dbReference>
<dbReference type="Proteomes" id="UP000585437">
    <property type="component" value="Unassembled WGS sequence"/>
</dbReference>
<gene>
    <name evidence="3" type="ORF">F4695_001622</name>
</gene>
<feature type="region of interest" description="Disordered" evidence="2">
    <location>
        <begin position="92"/>
        <end position="116"/>
    </location>
</feature>
<name>A0A7X0JIN4_9HYPH</name>
<keyword evidence="4" id="KW-1185">Reference proteome</keyword>
<dbReference type="AlphaFoldDB" id="A0A7X0JIN4"/>
<evidence type="ECO:0000256" key="1">
    <source>
        <dbReference type="SAM" id="Coils"/>
    </source>
</evidence>
<evidence type="ECO:0000313" key="3">
    <source>
        <dbReference type="EMBL" id="MBB6508273.1"/>
    </source>
</evidence>
<organism evidence="3 4">
    <name type="scientific">Rhizobium soli</name>
    <dbReference type="NCBI Taxonomy" id="424798"/>
    <lineage>
        <taxon>Bacteria</taxon>
        <taxon>Pseudomonadati</taxon>
        <taxon>Pseudomonadota</taxon>
        <taxon>Alphaproteobacteria</taxon>
        <taxon>Hyphomicrobiales</taxon>
        <taxon>Rhizobiaceae</taxon>
        <taxon>Rhizobium/Agrobacterium group</taxon>
        <taxon>Rhizobium</taxon>
    </lineage>
</organism>
<evidence type="ECO:0000256" key="2">
    <source>
        <dbReference type="SAM" id="MobiDB-lite"/>
    </source>
</evidence>
<protein>
    <submittedName>
        <fullName evidence="3">Methyl-accepting chemotaxis protein</fullName>
    </submittedName>
</protein>